<dbReference type="AlphaFoldDB" id="A0A7W7K806"/>
<evidence type="ECO:0000256" key="1">
    <source>
        <dbReference type="SAM" id="Phobius"/>
    </source>
</evidence>
<name>A0A7W7K806_9SPHN</name>
<keyword evidence="1" id="KW-1133">Transmembrane helix</keyword>
<feature type="transmembrane region" description="Helical" evidence="1">
    <location>
        <begin position="169"/>
        <end position="187"/>
    </location>
</feature>
<evidence type="ECO:0000259" key="2">
    <source>
        <dbReference type="Pfam" id="PF01757"/>
    </source>
</evidence>
<dbReference type="EMBL" id="JACHLR010000002">
    <property type="protein sequence ID" value="MBB4857409.1"/>
    <property type="molecule type" value="Genomic_DNA"/>
</dbReference>
<feature type="transmembrane region" description="Helical" evidence="1">
    <location>
        <begin position="143"/>
        <end position="162"/>
    </location>
</feature>
<dbReference type="PANTHER" id="PTHR23028:SF131">
    <property type="entry name" value="BLR2367 PROTEIN"/>
    <property type="match status" value="1"/>
</dbReference>
<proteinExistence type="predicted"/>
<dbReference type="PANTHER" id="PTHR23028">
    <property type="entry name" value="ACETYLTRANSFERASE"/>
    <property type="match status" value="1"/>
</dbReference>
<gene>
    <name evidence="3" type="ORF">HNO88_000716</name>
</gene>
<dbReference type="Pfam" id="PF01757">
    <property type="entry name" value="Acyl_transf_3"/>
    <property type="match status" value="1"/>
</dbReference>
<feature type="transmembrane region" description="Helical" evidence="1">
    <location>
        <begin position="193"/>
        <end position="214"/>
    </location>
</feature>
<dbReference type="InterPro" id="IPR050879">
    <property type="entry name" value="Acyltransferase_3"/>
</dbReference>
<feature type="transmembrane region" description="Helical" evidence="1">
    <location>
        <begin position="12"/>
        <end position="29"/>
    </location>
</feature>
<organism evidence="3 4">
    <name type="scientific">Novosphingobium chloroacetimidivorans</name>
    <dbReference type="NCBI Taxonomy" id="1428314"/>
    <lineage>
        <taxon>Bacteria</taxon>
        <taxon>Pseudomonadati</taxon>
        <taxon>Pseudomonadota</taxon>
        <taxon>Alphaproteobacteria</taxon>
        <taxon>Sphingomonadales</taxon>
        <taxon>Sphingomonadaceae</taxon>
        <taxon>Novosphingobium</taxon>
    </lineage>
</organism>
<evidence type="ECO:0000313" key="4">
    <source>
        <dbReference type="Proteomes" id="UP000555448"/>
    </source>
</evidence>
<dbReference type="InterPro" id="IPR002656">
    <property type="entry name" value="Acyl_transf_3_dom"/>
</dbReference>
<dbReference type="GO" id="GO:0000271">
    <property type="term" value="P:polysaccharide biosynthetic process"/>
    <property type="evidence" value="ECO:0007669"/>
    <property type="project" value="TreeGrafter"/>
</dbReference>
<feature type="transmembrane region" description="Helical" evidence="1">
    <location>
        <begin position="226"/>
        <end position="245"/>
    </location>
</feature>
<feature type="transmembrane region" description="Helical" evidence="1">
    <location>
        <begin position="289"/>
        <end position="309"/>
    </location>
</feature>
<accession>A0A7W7K806</accession>
<feature type="transmembrane region" description="Helical" evidence="1">
    <location>
        <begin position="89"/>
        <end position="114"/>
    </location>
</feature>
<dbReference type="RefSeq" id="WP_184242689.1">
    <property type="nucleotide sequence ID" value="NZ_JACHLR010000002.1"/>
</dbReference>
<feature type="transmembrane region" description="Helical" evidence="1">
    <location>
        <begin position="315"/>
        <end position="337"/>
    </location>
</feature>
<sequence>MANGGSYLGRVQVLRFFAATAVLFAHLQHEIATRLPAGGSFRPFSLIDGGFGVDLFFVISGFIMYHVSADKFGEPGGARTFLVRRYLRIAPLYYLATALMLAATFTFSGAVSIAQPDAGHVLASLLFLPATNALGQPVPVLKLGWTLNFEAYFYVTFALALLFSRRVGLTVLVLVLSAVVVVAQLVPDPPVWLSFWGQSLVFEFLGGVGIAMLYRRGMAMPLAGAWALIAASLVVLALLRAGGAIPYLPRAVYAGLPAWLIVLAVVAAPFAQRGGAMTRLLIAGGEASYAIYVIHPFGIRAGALLWARLGLPPQPWLYIATLMVIVIAAALAVNVLVERPLDRALRRLLDRARRQAPVAAMPRT</sequence>
<feature type="transmembrane region" description="Helical" evidence="1">
    <location>
        <begin position="251"/>
        <end position="268"/>
    </location>
</feature>
<reference evidence="3 4" key="1">
    <citation type="submission" date="2020-08" db="EMBL/GenBank/DDBJ databases">
        <title>Functional genomics of gut bacteria from endangered species of beetles.</title>
        <authorList>
            <person name="Carlos-Shanley C."/>
        </authorList>
    </citation>
    <scope>NUCLEOTIDE SEQUENCE [LARGE SCALE GENOMIC DNA]</scope>
    <source>
        <strain evidence="3 4">S00245</strain>
    </source>
</reference>
<dbReference type="Proteomes" id="UP000555448">
    <property type="component" value="Unassembled WGS sequence"/>
</dbReference>
<protein>
    <submittedName>
        <fullName evidence="3">Peptidoglycan/LPS O-acetylase OafA/YrhL</fullName>
    </submittedName>
</protein>
<keyword evidence="1" id="KW-0472">Membrane</keyword>
<dbReference type="GO" id="GO:0016020">
    <property type="term" value="C:membrane"/>
    <property type="evidence" value="ECO:0007669"/>
    <property type="project" value="TreeGrafter"/>
</dbReference>
<dbReference type="GO" id="GO:0016747">
    <property type="term" value="F:acyltransferase activity, transferring groups other than amino-acyl groups"/>
    <property type="evidence" value="ECO:0007669"/>
    <property type="project" value="InterPro"/>
</dbReference>
<feature type="domain" description="Acyltransferase 3" evidence="2">
    <location>
        <begin position="11"/>
        <end position="333"/>
    </location>
</feature>
<keyword evidence="4" id="KW-1185">Reference proteome</keyword>
<keyword evidence="1" id="KW-0812">Transmembrane</keyword>
<evidence type="ECO:0000313" key="3">
    <source>
        <dbReference type="EMBL" id="MBB4857409.1"/>
    </source>
</evidence>
<comment type="caution">
    <text evidence="3">The sequence shown here is derived from an EMBL/GenBank/DDBJ whole genome shotgun (WGS) entry which is preliminary data.</text>
</comment>
<feature type="transmembrane region" description="Helical" evidence="1">
    <location>
        <begin position="49"/>
        <end position="68"/>
    </location>
</feature>